<dbReference type="Proteomes" id="UP000268093">
    <property type="component" value="Unassembled WGS sequence"/>
</dbReference>
<dbReference type="PANTHER" id="PTHR12483:SF115">
    <property type="entry name" value="COPPER TRANSPORT PROTEIN"/>
    <property type="match status" value="1"/>
</dbReference>
<dbReference type="PANTHER" id="PTHR12483">
    <property type="entry name" value="SOLUTE CARRIER FAMILY 31 COPPER TRANSPORTERS"/>
    <property type="match status" value="1"/>
</dbReference>
<dbReference type="EMBL" id="RBNI01002142">
    <property type="protein sequence ID" value="RUP49609.1"/>
    <property type="molecule type" value="Genomic_DNA"/>
</dbReference>
<name>A0A433DFM1_9FUNG</name>
<keyword evidence="4" id="KW-0186">Copper</keyword>
<dbReference type="Pfam" id="PF04145">
    <property type="entry name" value="Ctr"/>
    <property type="match status" value="1"/>
</dbReference>
<dbReference type="GO" id="GO:0016020">
    <property type="term" value="C:membrane"/>
    <property type="evidence" value="ECO:0007669"/>
    <property type="project" value="UniProtKB-SubCell"/>
</dbReference>
<feature type="transmembrane region" description="Helical" evidence="4">
    <location>
        <begin position="45"/>
        <end position="64"/>
    </location>
</feature>
<evidence type="ECO:0000256" key="4">
    <source>
        <dbReference type="RuleBase" id="RU367022"/>
    </source>
</evidence>
<evidence type="ECO:0000256" key="3">
    <source>
        <dbReference type="ARBA" id="ARBA00023136"/>
    </source>
</evidence>
<evidence type="ECO:0000256" key="2">
    <source>
        <dbReference type="ARBA" id="ARBA00022989"/>
    </source>
</evidence>
<keyword evidence="4" id="KW-0813">Transport</keyword>
<keyword evidence="4" id="KW-0187">Copper transport</keyword>
<evidence type="ECO:0000256" key="1">
    <source>
        <dbReference type="ARBA" id="ARBA00022692"/>
    </source>
</evidence>
<comment type="subcellular location">
    <subcellularLocation>
        <location evidence="4">Membrane</location>
        <topology evidence="4">Multi-pass membrane protein</topology>
    </subcellularLocation>
</comment>
<dbReference type="GO" id="GO:0005375">
    <property type="term" value="F:copper ion transmembrane transporter activity"/>
    <property type="evidence" value="ECO:0007669"/>
    <property type="project" value="UniProtKB-UniRule"/>
</dbReference>
<dbReference type="InterPro" id="IPR007274">
    <property type="entry name" value="Cop_transporter"/>
</dbReference>
<accession>A0A433DFM1</accession>
<protein>
    <recommendedName>
        <fullName evidence="4">Copper transport protein</fullName>
    </recommendedName>
</protein>
<dbReference type="OrthoDB" id="161814at2759"/>
<gene>
    <name evidence="5" type="ORF">BC936DRAFT_142058</name>
</gene>
<comment type="caution">
    <text evidence="5">The sequence shown here is derived from an EMBL/GenBank/DDBJ whole genome shotgun (WGS) entry which is preliminary data.</text>
</comment>
<organism evidence="5 6">
    <name type="scientific">Jimgerdemannia flammicorona</name>
    <dbReference type="NCBI Taxonomy" id="994334"/>
    <lineage>
        <taxon>Eukaryota</taxon>
        <taxon>Fungi</taxon>
        <taxon>Fungi incertae sedis</taxon>
        <taxon>Mucoromycota</taxon>
        <taxon>Mucoromycotina</taxon>
        <taxon>Endogonomycetes</taxon>
        <taxon>Endogonales</taxon>
        <taxon>Endogonaceae</taxon>
        <taxon>Jimgerdemannia</taxon>
    </lineage>
</organism>
<reference evidence="5 6" key="1">
    <citation type="journal article" date="2018" name="New Phytol.">
        <title>Phylogenomics of Endogonaceae and evolution of mycorrhizas within Mucoromycota.</title>
        <authorList>
            <person name="Chang Y."/>
            <person name="Desiro A."/>
            <person name="Na H."/>
            <person name="Sandor L."/>
            <person name="Lipzen A."/>
            <person name="Clum A."/>
            <person name="Barry K."/>
            <person name="Grigoriev I.V."/>
            <person name="Martin F.M."/>
            <person name="Stajich J.E."/>
            <person name="Smith M.E."/>
            <person name="Bonito G."/>
            <person name="Spatafora J.W."/>
        </authorList>
    </citation>
    <scope>NUCLEOTIDE SEQUENCE [LARGE SCALE GENOMIC DNA]</scope>
    <source>
        <strain evidence="5 6">GMNB39</strain>
    </source>
</reference>
<dbReference type="AlphaFoldDB" id="A0A433DFM1"/>
<comment type="similarity">
    <text evidence="4">Belongs to the copper transporter (Ctr) (TC 1.A.56) family. SLC31A subfamily.</text>
</comment>
<keyword evidence="1 4" id="KW-0812">Transmembrane</keyword>
<keyword evidence="3 4" id="KW-0472">Membrane</keyword>
<evidence type="ECO:0000313" key="6">
    <source>
        <dbReference type="Proteomes" id="UP000268093"/>
    </source>
</evidence>
<evidence type="ECO:0000313" key="5">
    <source>
        <dbReference type="EMBL" id="RUP49609.1"/>
    </source>
</evidence>
<keyword evidence="6" id="KW-1185">Reference proteome</keyword>
<keyword evidence="2 4" id="KW-1133">Transmembrane helix</keyword>
<sequence length="177" mass="20093">MNHPDMQDYGGHDGHEMKCAMNMLFNWDTTNTCVIFSWWRIHNPVTLLLSCLAIFAVAASYEYLRELSRRYDEHLLELKIRLLRESHRHENVDYGNGSDETDGLLGKAVAEISLSHTQQALRSIVYTLLIAVSFFLMLVFMTYNGFLMGSVVAGAGTGYYFWGKCTLTTGGKPIQCH</sequence>
<feature type="transmembrane region" description="Helical" evidence="4">
    <location>
        <begin position="124"/>
        <end position="143"/>
    </location>
</feature>
<proteinExistence type="inferred from homology"/>
<keyword evidence="4" id="KW-0406">Ion transport</keyword>